<dbReference type="NCBIfam" id="NF033381">
    <property type="entry name" value="MonaBetaBRL_TX"/>
    <property type="match status" value="1"/>
</dbReference>
<proteinExistence type="predicted"/>
<dbReference type="Pfam" id="PF18063">
    <property type="entry name" value="BB_PF"/>
    <property type="match status" value="1"/>
</dbReference>
<dbReference type="CDD" id="cd17904">
    <property type="entry name" value="PFM_monalysin-like"/>
    <property type="match status" value="1"/>
</dbReference>
<evidence type="ECO:0000313" key="2">
    <source>
        <dbReference type="EMBL" id="ROQ49790.1"/>
    </source>
</evidence>
<name>A0A9X8EHJ8_PSEPU</name>
<accession>A0A9X8EHJ8</accession>
<dbReference type="Proteomes" id="UP000269115">
    <property type="component" value="Unassembled WGS sequence"/>
</dbReference>
<dbReference type="AlphaFoldDB" id="A0A9X8EHJ8"/>
<dbReference type="InterPro" id="IPR040927">
    <property type="entry name" value="PF_Monalysin"/>
</dbReference>
<dbReference type="EMBL" id="RJUR01000013">
    <property type="protein sequence ID" value="ROQ49790.1"/>
    <property type="molecule type" value="Genomic_DNA"/>
</dbReference>
<sequence>MGFLQGVHTLDDEIEHATNPRLSGYAVKTGSYSLERHLIGGKRLAPGCWVNGKTVYGDIRIGSSAWATYTRPVFAYLSAVDTLRLNGLSNQRHAITFAQGHSKQFIREVDAPYSVSSAIERVNILSSLHTGFVDDIAWGAPNDNRLTLLLPGSGVFAIYQMNLVYAHCATSAGQLSKAFRTSKTLATQGRTDLYFLSAISTAVYVAVADAAATPPIAWDALQRKVLTEGYEVECNAGAWSFDFSASQKIHYKY</sequence>
<evidence type="ECO:0000259" key="1">
    <source>
        <dbReference type="Pfam" id="PF18063"/>
    </source>
</evidence>
<protein>
    <recommendedName>
        <fullName evidence="1">Monalysin Pore-forming domain-containing protein</fullName>
    </recommendedName>
</protein>
<reference evidence="2 3" key="1">
    <citation type="submission" date="2018-11" db="EMBL/GenBank/DDBJ databases">
        <title>Genomic analyses of the natural microbiome of Caenorhabditis elegans.</title>
        <authorList>
            <person name="Samuel B."/>
        </authorList>
    </citation>
    <scope>NUCLEOTIDE SEQUENCE [LARGE SCALE GENOMIC DNA]</scope>
    <source>
        <strain evidence="2 3">BIGb0473</strain>
    </source>
</reference>
<gene>
    <name evidence="2" type="ORF">EDF85_2575</name>
</gene>
<evidence type="ECO:0000313" key="3">
    <source>
        <dbReference type="Proteomes" id="UP000269115"/>
    </source>
</evidence>
<feature type="domain" description="Monalysin Pore-forming" evidence="1">
    <location>
        <begin position="48"/>
        <end position="196"/>
    </location>
</feature>
<organism evidence="2 3">
    <name type="scientific">Pseudomonas putida</name>
    <name type="common">Arthrobacter siderocapsulatus</name>
    <dbReference type="NCBI Taxonomy" id="303"/>
    <lineage>
        <taxon>Bacteria</taxon>
        <taxon>Pseudomonadati</taxon>
        <taxon>Pseudomonadota</taxon>
        <taxon>Gammaproteobacteria</taxon>
        <taxon>Pseudomonadales</taxon>
        <taxon>Pseudomonadaceae</taxon>
        <taxon>Pseudomonas</taxon>
    </lineage>
</organism>
<comment type="caution">
    <text evidence="2">The sequence shown here is derived from an EMBL/GenBank/DDBJ whole genome shotgun (WGS) entry which is preliminary data.</text>
</comment>